<dbReference type="AlphaFoldDB" id="A0A392RX00"/>
<name>A0A392RX00_9FABA</name>
<comment type="caution">
    <text evidence="2">The sequence shown here is derived from an EMBL/GenBank/DDBJ whole genome shotgun (WGS) entry which is preliminary data.</text>
</comment>
<feature type="non-terminal residue" evidence="2">
    <location>
        <position position="1"/>
    </location>
</feature>
<evidence type="ECO:0000313" key="2">
    <source>
        <dbReference type="EMBL" id="MCI41173.1"/>
    </source>
</evidence>
<keyword evidence="3" id="KW-1185">Reference proteome</keyword>
<proteinExistence type="predicted"/>
<dbReference type="Proteomes" id="UP000265520">
    <property type="component" value="Unassembled WGS sequence"/>
</dbReference>
<reference evidence="2 3" key="1">
    <citation type="journal article" date="2018" name="Front. Plant Sci.">
        <title>Red Clover (Trifolium pratense) and Zigzag Clover (T. medium) - A Picture of Genomic Similarities and Differences.</title>
        <authorList>
            <person name="Dluhosova J."/>
            <person name="Istvanek J."/>
            <person name="Nedelnik J."/>
            <person name="Repkova J."/>
        </authorList>
    </citation>
    <scope>NUCLEOTIDE SEQUENCE [LARGE SCALE GENOMIC DNA]</scope>
    <source>
        <strain evidence="3">cv. 10/8</strain>
        <tissue evidence="2">Leaf</tissue>
    </source>
</reference>
<protein>
    <submittedName>
        <fullName evidence="2">Uncharacterized protein</fullName>
    </submittedName>
</protein>
<dbReference type="EMBL" id="LXQA010288847">
    <property type="protein sequence ID" value="MCI41173.1"/>
    <property type="molecule type" value="Genomic_DNA"/>
</dbReference>
<organism evidence="2 3">
    <name type="scientific">Trifolium medium</name>
    <dbReference type="NCBI Taxonomy" id="97028"/>
    <lineage>
        <taxon>Eukaryota</taxon>
        <taxon>Viridiplantae</taxon>
        <taxon>Streptophyta</taxon>
        <taxon>Embryophyta</taxon>
        <taxon>Tracheophyta</taxon>
        <taxon>Spermatophyta</taxon>
        <taxon>Magnoliopsida</taxon>
        <taxon>eudicotyledons</taxon>
        <taxon>Gunneridae</taxon>
        <taxon>Pentapetalae</taxon>
        <taxon>rosids</taxon>
        <taxon>fabids</taxon>
        <taxon>Fabales</taxon>
        <taxon>Fabaceae</taxon>
        <taxon>Papilionoideae</taxon>
        <taxon>50 kb inversion clade</taxon>
        <taxon>NPAAA clade</taxon>
        <taxon>Hologalegina</taxon>
        <taxon>IRL clade</taxon>
        <taxon>Trifolieae</taxon>
        <taxon>Trifolium</taxon>
    </lineage>
</organism>
<evidence type="ECO:0000256" key="1">
    <source>
        <dbReference type="SAM" id="MobiDB-lite"/>
    </source>
</evidence>
<sequence>KWWSKHHFDRPSGKYRFTEGQLSDEDTALLTRTGEYVAGFALESVDAYNARMLKMAKKGSEGKKGKEGKKGDSKKKVRLTTDGQSVVRLIDVFCVIAEKGEAGRRHIFGEDLRV</sequence>
<feature type="compositionally biased region" description="Basic and acidic residues" evidence="1">
    <location>
        <begin position="58"/>
        <end position="71"/>
    </location>
</feature>
<feature type="region of interest" description="Disordered" evidence="1">
    <location>
        <begin position="56"/>
        <end position="77"/>
    </location>
</feature>
<evidence type="ECO:0000313" key="3">
    <source>
        <dbReference type="Proteomes" id="UP000265520"/>
    </source>
</evidence>
<accession>A0A392RX00</accession>